<dbReference type="AlphaFoldDB" id="A0A8J2NWX9"/>
<reference evidence="2" key="1">
    <citation type="submission" date="2021-06" db="EMBL/GenBank/DDBJ databases">
        <authorList>
            <person name="Hodson N. C."/>
            <person name="Mongue J. A."/>
            <person name="Jaron S. K."/>
        </authorList>
    </citation>
    <scope>NUCLEOTIDE SEQUENCE</scope>
</reference>
<evidence type="ECO:0000256" key="1">
    <source>
        <dbReference type="SAM" id="Phobius"/>
    </source>
</evidence>
<protein>
    <submittedName>
        <fullName evidence="2">Uncharacterized protein</fullName>
    </submittedName>
</protein>
<comment type="caution">
    <text evidence="2">The sequence shown here is derived from an EMBL/GenBank/DDBJ whole genome shotgun (WGS) entry which is preliminary data.</text>
</comment>
<feature type="transmembrane region" description="Helical" evidence="1">
    <location>
        <begin position="12"/>
        <end position="32"/>
    </location>
</feature>
<dbReference type="EMBL" id="CAJVCH010096451">
    <property type="protein sequence ID" value="CAG7723199.1"/>
    <property type="molecule type" value="Genomic_DNA"/>
</dbReference>
<keyword evidence="1" id="KW-0812">Transmembrane</keyword>
<evidence type="ECO:0000313" key="3">
    <source>
        <dbReference type="Proteomes" id="UP000708208"/>
    </source>
</evidence>
<keyword evidence="1" id="KW-1133">Transmembrane helix</keyword>
<organism evidence="2 3">
    <name type="scientific">Allacma fusca</name>
    <dbReference type="NCBI Taxonomy" id="39272"/>
    <lineage>
        <taxon>Eukaryota</taxon>
        <taxon>Metazoa</taxon>
        <taxon>Ecdysozoa</taxon>
        <taxon>Arthropoda</taxon>
        <taxon>Hexapoda</taxon>
        <taxon>Collembola</taxon>
        <taxon>Symphypleona</taxon>
        <taxon>Sminthuridae</taxon>
        <taxon>Allacma</taxon>
    </lineage>
</organism>
<sequence length="53" mass="6339">RTLGTGFKKKPFLFKFPYIISGILLSIFHTFFQKFYFEESHYMQNIKEVVNTG</sequence>
<name>A0A8J2NWX9_9HEXA</name>
<accession>A0A8J2NWX9</accession>
<evidence type="ECO:0000313" key="2">
    <source>
        <dbReference type="EMBL" id="CAG7723199.1"/>
    </source>
</evidence>
<feature type="non-terminal residue" evidence="2">
    <location>
        <position position="1"/>
    </location>
</feature>
<dbReference type="Proteomes" id="UP000708208">
    <property type="component" value="Unassembled WGS sequence"/>
</dbReference>
<gene>
    <name evidence="2" type="ORF">AFUS01_LOCUS12298</name>
</gene>
<keyword evidence="1" id="KW-0472">Membrane</keyword>
<proteinExistence type="predicted"/>
<keyword evidence="3" id="KW-1185">Reference proteome</keyword>